<comment type="caution">
    <text evidence="2">The sequence shown here is derived from an EMBL/GenBank/DDBJ whole genome shotgun (WGS) entry which is preliminary data.</text>
</comment>
<dbReference type="Pfam" id="PF14325">
    <property type="entry name" value="DUF4383"/>
    <property type="match status" value="1"/>
</dbReference>
<evidence type="ECO:0000256" key="1">
    <source>
        <dbReference type="SAM" id="Phobius"/>
    </source>
</evidence>
<sequence>MTTPNPRSPGRTTRATPVQVAALVVGATFLLVGILGFIPGITSDYGDMSFAGHHSHAMLLGVFAVSVLHNVVHLLFGVAGLLMARTAGAARAFLIGGGIIYAVLWLYGLVIDRDSAANFIPVNTADNWLHFGLALIMILLGVALGRQTASTTTHGLGTGAPGTIE</sequence>
<proteinExistence type="predicted"/>
<reference evidence="2 3" key="1">
    <citation type="submission" date="2015-07" db="EMBL/GenBank/DDBJ databases">
        <title>A draft genome sequence of Mycobacterium wolinskyi.</title>
        <authorList>
            <person name="de Man T.J."/>
            <person name="Perry K.A."/>
            <person name="Coulliette A.D."/>
            <person name="Jensen B."/>
            <person name="Toney N.C."/>
            <person name="Limbago B.M."/>
            <person name="Noble-Wang J."/>
        </authorList>
    </citation>
    <scope>NUCLEOTIDE SEQUENCE [LARGE SCALE GENOMIC DNA]</scope>
    <source>
        <strain evidence="2 3">CDC_01</strain>
    </source>
</reference>
<keyword evidence="1" id="KW-0472">Membrane</keyword>
<dbReference type="Proteomes" id="UP000070612">
    <property type="component" value="Unassembled WGS sequence"/>
</dbReference>
<dbReference type="STRING" id="59750.AWC31_35275"/>
<keyword evidence="3" id="KW-1185">Reference proteome</keyword>
<keyword evidence="1" id="KW-1133">Transmembrane helix</keyword>
<keyword evidence="1" id="KW-0812">Transmembrane</keyword>
<feature type="transmembrane region" description="Helical" evidence="1">
    <location>
        <begin position="20"/>
        <end position="38"/>
    </location>
</feature>
<dbReference type="RefSeq" id="WP_067843292.1">
    <property type="nucleotide sequence ID" value="NZ_LGTW01000001.1"/>
</dbReference>
<dbReference type="AlphaFoldDB" id="A0A132PUW8"/>
<feature type="transmembrane region" description="Helical" evidence="1">
    <location>
        <begin position="58"/>
        <end position="82"/>
    </location>
</feature>
<organism evidence="2 3">
    <name type="scientific">Mycolicibacterium wolinskyi</name>
    <dbReference type="NCBI Taxonomy" id="59750"/>
    <lineage>
        <taxon>Bacteria</taxon>
        <taxon>Bacillati</taxon>
        <taxon>Actinomycetota</taxon>
        <taxon>Actinomycetes</taxon>
        <taxon>Mycobacteriales</taxon>
        <taxon>Mycobacteriaceae</taxon>
        <taxon>Mycolicibacterium</taxon>
    </lineage>
</organism>
<evidence type="ECO:0000313" key="3">
    <source>
        <dbReference type="Proteomes" id="UP000070612"/>
    </source>
</evidence>
<gene>
    <name evidence="2" type="ORF">AFM11_02495</name>
</gene>
<evidence type="ECO:0000313" key="2">
    <source>
        <dbReference type="EMBL" id="KWX26126.1"/>
    </source>
</evidence>
<feature type="transmembrane region" description="Helical" evidence="1">
    <location>
        <begin position="128"/>
        <end position="145"/>
    </location>
</feature>
<dbReference type="PATRIC" id="fig|59750.3.peg.511"/>
<name>A0A132PUW8_9MYCO</name>
<dbReference type="EMBL" id="LGTW01000001">
    <property type="protein sequence ID" value="KWX26126.1"/>
    <property type="molecule type" value="Genomic_DNA"/>
</dbReference>
<protein>
    <submittedName>
        <fullName evidence="2">Membrane protein</fullName>
    </submittedName>
</protein>
<feature type="transmembrane region" description="Helical" evidence="1">
    <location>
        <begin position="89"/>
        <end position="108"/>
    </location>
</feature>
<accession>A0A132PUW8</accession>